<evidence type="ECO:0000256" key="2">
    <source>
        <dbReference type="ARBA" id="ARBA00022801"/>
    </source>
</evidence>
<protein>
    <submittedName>
        <fullName evidence="11">RNA polymerase associated protein RapA</fullName>
    </submittedName>
</protein>
<dbReference type="Pfam" id="PF18337">
    <property type="entry name" value="Tudor_RapA"/>
    <property type="match status" value="1"/>
</dbReference>
<keyword evidence="6" id="KW-0238">DNA-binding</keyword>
<dbReference type="InterPro" id="IPR027417">
    <property type="entry name" value="P-loop_NTPase"/>
</dbReference>
<evidence type="ECO:0000256" key="5">
    <source>
        <dbReference type="ARBA" id="ARBA00023015"/>
    </source>
</evidence>
<dbReference type="GO" id="GO:0016817">
    <property type="term" value="F:hydrolase activity, acting on acid anhydrides"/>
    <property type="evidence" value="ECO:0007669"/>
    <property type="project" value="InterPro"/>
</dbReference>
<evidence type="ECO:0000259" key="10">
    <source>
        <dbReference type="PROSITE" id="PS51194"/>
    </source>
</evidence>
<dbReference type="Gene3D" id="3.40.50.10810">
    <property type="entry name" value="Tandem AAA-ATPase domain"/>
    <property type="match status" value="1"/>
</dbReference>
<dbReference type="PROSITE" id="PS51194">
    <property type="entry name" value="HELICASE_CTER"/>
    <property type="match status" value="1"/>
</dbReference>
<keyword evidence="8" id="KW-0804">Transcription</keyword>
<dbReference type="Gene3D" id="3.40.50.300">
    <property type="entry name" value="P-loop containing nucleotide triphosphate hydrolases"/>
    <property type="match status" value="1"/>
</dbReference>
<sequence length="963" mass="108198">MQQFIPGQRWISVAESQMGLGTVLSVEHRTVTVLFMATGDTRTYARETSPLTRVQFVAGDTVLDDKGNALTVESVEEHDGLFTYFGQDDDGQAAEIGESQLNNFMQLNRPVERLFNGQIDKNKWFELRHETLQHLNRLTHSDLTGLTGCRTSPIPHQLYIAHEVSGRYAPRVLLADEVGLGKTIEAGLILNRQLLTERAKRVLIIVPESLVHQWLVEMLRRFNLFFSVFDAERCEAIMDENDADNPFHSEQLVLCSLEFLHDNPVHAEQAVEGEWDLLIVDEAHHLHWSPEASSPEYDLVEQLADGTRGVLLLTATPEQLGKAGHFARLRLLDPDRFADYETFLAEESAYEPVAQAVGCLLEGEAIDPPSRKIIEAQLDDAESIALLDQLDTLSDDIPAQTKLCAQLTDQLLDRHGTGRVLFRNTRAAVKGFPLRELTAHALPLPSEYTACLAQGEQLDDKEADLLLTPERLYRVTSADDAASWTSFDPRVSWLVGQLSALKPDKVLVITASAASALELADHLKQRSGIHAAVFHEGLSLIERDRAAAFFADPEEGTQVLVCSEIGSEGRNFQFAHHLVLFDLPLNPDLLEQRIGRLDRIGQRDTIRIHVPYLQQTAQEQLFRWTHEALGAFEHTCPAGHAVFTQLQSKLIEHLKRPNNDLTPLLEEARNLHEKLNNELALGRDRLLEYNSCRPELANHLRDRALAEDRQHQLPAYMERLFNCHDVNSDFLREGCFGLSPGEHMLNRFPGLPDDGMEITYERDIALANEDVQFLSWDHPLVLGAMDMVQSSELGNTALSAVAYQGAQPGTLMLEALFVLEPAAVESLQTGRYLPPTTVRVVLDERGGRHDEQLGLDDIFQLRKTVNAETANKIVHAKETELRRMIGQCEQLAQQQAPAILEQARQQATDTLGSEIERLNALQRQNPNVRDEEIRFFEQQLGNVNQLIETAHLRLDALRVIVST</sequence>
<dbReference type="CDD" id="cd18793">
    <property type="entry name" value="SF2_C_SNF"/>
    <property type="match status" value="1"/>
</dbReference>
<dbReference type="InterPro" id="IPR049730">
    <property type="entry name" value="SNF2/RAD54-like_C"/>
</dbReference>
<keyword evidence="3" id="KW-0347">Helicase</keyword>
<keyword evidence="4" id="KW-0067">ATP-binding</keyword>
<evidence type="ECO:0000256" key="1">
    <source>
        <dbReference type="ARBA" id="ARBA00022741"/>
    </source>
</evidence>
<dbReference type="InterPro" id="IPR040765">
    <property type="entry name" value="Tudor_1_RapA"/>
</dbReference>
<feature type="domain" description="Helicase C-terminal" evidence="10">
    <location>
        <begin position="486"/>
        <end position="662"/>
    </location>
</feature>
<dbReference type="SMART" id="SM00490">
    <property type="entry name" value="HELICc"/>
    <property type="match status" value="1"/>
</dbReference>
<dbReference type="PANTHER" id="PTHR45766">
    <property type="entry name" value="DNA ANNEALING HELICASE AND ENDONUCLEASE ZRANB3 FAMILY MEMBER"/>
    <property type="match status" value="1"/>
</dbReference>
<dbReference type="NCBIfam" id="NF003426">
    <property type="entry name" value="PRK04914.1"/>
    <property type="match status" value="1"/>
</dbReference>
<dbReference type="InterPro" id="IPR038718">
    <property type="entry name" value="SNF2-like_sf"/>
</dbReference>
<dbReference type="Pfam" id="PF18339">
    <property type="entry name" value="Tudor_1_RapA"/>
    <property type="match status" value="1"/>
</dbReference>
<dbReference type="Gene3D" id="6.10.140.1500">
    <property type="match status" value="1"/>
</dbReference>
<dbReference type="InterPro" id="IPR023949">
    <property type="entry name" value="Helicase_RapA"/>
</dbReference>
<dbReference type="SMART" id="SM00487">
    <property type="entry name" value="DEXDc"/>
    <property type="match status" value="1"/>
</dbReference>
<keyword evidence="5" id="KW-0805">Transcription regulation</keyword>
<dbReference type="AlphaFoldDB" id="A0A3B0YDX6"/>
<evidence type="ECO:0000256" key="6">
    <source>
        <dbReference type="ARBA" id="ARBA00023125"/>
    </source>
</evidence>
<dbReference type="CDD" id="cd18011">
    <property type="entry name" value="DEXDc_RapA"/>
    <property type="match status" value="1"/>
</dbReference>
<evidence type="ECO:0000313" key="11">
    <source>
        <dbReference type="EMBL" id="VAW73512.1"/>
    </source>
</evidence>
<dbReference type="GO" id="GO:0003677">
    <property type="term" value="F:DNA binding"/>
    <property type="evidence" value="ECO:0007669"/>
    <property type="project" value="UniProtKB-KW"/>
</dbReference>
<dbReference type="Pfam" id="PF00271">
    <property type="entry name" value="Helicase_C"/>
    <property type="match status" value="1"/>
</dbReference>
<proteinExistence type="inferred from homology"/>
<dbReference type="Gene3D" id="2.30.30.140">
    <property type="match status" value="1"/>
</dbReference>
<organism evidence="11">
    <name type="scientific">hydrothermal vent metagenome</name>
    <dbReference type="NCBI Taxonomy" id="652676"/>
    <lineage>
        <taxon>unclassified sequences</taxon>
        <taxon>metagenomes</taxon>
        <taxon>ecological metagenomes</taxon>
    </lineage>
</organism>
<dbReference type="PANTHER" id="PTHR45766:SF6">
    <property type="entry name" value="SWI_SNF-RELATED MATRIX-ASSOCIATED ACTIN-DEPENDENT REGULATOR OF CHROMATIN SUBFAMILY A-LIKE PROTEIN 1"/>
    <property type="match status" value="1"/>
</dbReference>
<dbReference type="Gene3D" id="3.30.360.80">
    <property type="match status" value="1"/>
</dbReference>
<dbReference type="SUPFAM" id="SSF52540">
    <property type="entry name" value="P-loop containing nucleoside triphosphate hydrolases"/>
    <property type="match status" value="2"/>
</dbReference>
<dbReference type="InterPro" id="IPR000330">
    <property type="entry name" value="SNF2_N"/>
</dbReference>
<feature type="domain" description="Helicase ATP-binding" evidence="9">
    <location>
        <begin position="163"/>
        <end position="335"/>
    </location>
</feature>
<evidence type="ECO:0000256" key="4">
    <source>
        <dbReference type="ARBA" id="ARBA00022840"/>
    </source>
</evidence>
<dbReference type="GO" id="GO:0005524">
    <property type="term" value="F:ATP binding"/>
    <property type="evidence" value="ECO:0007669"/>
    <property type="project" value="UniProtKB-KW"/>
</dbReference>
<dbReference type="Gene3D" id="2.30.30.930">
    <property type="match status" value="1"/>
</dbReference>
<reference evidence="11" key="1">
    <citation type="submission" date="2018-06" db="EMBL/GenBank/DDBJ databases">
        <authorList>
            <person name="Zhirakovskaya E."/>
        </authorList>
    </citation>
    <scope>NUCLEOTIDE SEQUENCE</scope>
</reference>
<dbReference type="InterPro" id="IPR040766">
    <property type="entry name" value="Tudor_2_RapA"/>
</dbReference>
<dbReference type="InterPro" id="IPR057342">
    <property type="entry name" value="DEXDc_RapA"/>
</dbReference>
<evidence type="ECO:0000256" key="8">
    <source>
        <dbReference type="ARBA" id="ARBA00023163"/>
    </source>
</evidence>
<dbReference type="InterPro" id="IPR022737">
    <property type="entry name" value="RapA_C"/>
</dbReference>
<dbReference type="GO" id="GO:0004386">
    <property type="term" value="F:helicase activity"/>
    <property type="evidence" value="ECO:0007669"/>
    <property type="project" value="UniProtKB-KW"/>
</dbReference>
<name>A0A3B0YDX6_9ZZZZ</name>
<keyword evidence="7" id="KW-0010">Activator</keyword>
<dbReference type="GO" id="GO:0006355">
    <property type="term" value="P:regulation of DNA-templated transcription"/>
    <property type="evidence" value="ECO:0007669"/>
    <property type="project" value="InterPro"/>
</dbReference>
<dbReference type="HAMAP" id="MF_01821">
    <property type="entry name" value="Helicase_RapA"/>
    <property type="match status" value="1"/>
</dbReference>
<dbReference type="Pfam" id="PF12137">
    <property type="entry name" value="RapA_C"/>
    <property type="match status" value="1"/>
</dbReference>
<dbReference type="Pfam" id="PF00176">
    <property type="entry name" value="SNF2-rel_dom"/>
    <property type="match status" value="1"/>
</dbReference>
<dbReference type="InterPro" id="IPR001650">
    <property type="entry name" value="Helicase_C-like"/>
</dbReference>
<keyword evidence="1" id="KW-0547">Nucleotide-binding</keyword>
<dbReference type="EMBL" id="UOFN01000016">
    <property type="protein sequence ID" value="VAW73512.1"/>
    <property type="molecule type" value="Genomic_DNA"/>
</dbReference>
<keyword evidence="2" id="KW-0378">Hydrolase</keyword>
<dbReference type="InterPro" id="IPR014001">
    <property type="entry name" value="Helicase_ATP-bd"/>
</dbReference>
<evidence type="ECO:0000256" key="7">
    <source>
        <dbReference type="ARBA" id="ARBA00023159"/>
    </source>
</evidence>
<dbReference type="Gene3D" id="6.10.140.2230">
    <property type="match status" value="1"/>
</dbReference>
<evidence type="ECO:0000259" key="9">
    <source>
        <dbReference type="PROSITE" id="PS51192"/>
    </source>
</evidence>
<evidence type="ECO:0000256" key="3">
    <source>
        <dbReference type="ARBA" id="ARBA00022806"/>
    </source>
</evidence>
<accession>A0A3B0YDX6</accession>
<dbReference type="PROSITE" id="PS51192">
    <property type="entry name" value="HELICASE_ATP_BIND_1"/>
    <property type="match status" value="1"/>
</dbReference>
<gene>
    <name evidence="11" type="ORF">MNBD_GAMMA15-787</name>
</gene>